<accession>A0A7I7QWX1</accession>
<dbReference type="KEGG" id="msei:MSEDJ_49300"/>
<evidence type="ECO:0000313" key="2">
    <source>
        <dbReference type="EMBL" id="BBY30834.1"/>
    </source>
</evidence>
<dbReference type="SUPFAM" id="SSF50974">
    <property type="entry name" value="Nitrous oxide reductase, N-terminal domain"/>
    <property type="match status" value="1"/>
</dbReference>
<evidence type="ECO:0000256" key="1">
    <source>
        <dbReference type="SAM" id="MobiDB-lite"/>
    </source>
</evidence>
<gene>
    <name evidence="2" type="ORF">MSEDJ_49300</name>
</gene>
<protein>
    <submittedName>
        <fullName evidence="2">Uncharacterized protein</fullName>
    </submittedName>
</protein>
<dbReference type="InterPro" id="IPR051200">
    <property type="entry name" value="Host-pathogen_enzymatic-act"/>
</dbReference>
<feature type="region of interest" description="Disordered" evidence="1">
    <location>
        <begin position="36"/>
        <end position="101"/>
    </location>
</feature>
<dbReference type="PANTHER" id="PTHR47197:SF3">
    <property type="entry name" value="DIHYDRO-HEME D1 DEHYDROGENASE"/>
    <property type="match status" value="1"/>
</dbReference>
<dbReference type="InterPro" id="IPR015943">
    <property type="entry name" value="WD40/YVTN_repeat-like_dom_sf"/>
</dbReference>
<feature type="compositionally biased region" description="Low complexity" evidence="1">
    <location>
        <begin position="36"/>
        <end position="60"/>
    </location>
</feature>
<keyword evidence="3" id="KW-1185">Reference proteome</keyword>
<dbReference type="EMBL" id="AP022588">
    <property type="protein sequence ID" value="BBY30834.1"/>
    <property type="molecule type" value="Genomic_DNA"/>
</dbReference>
<reference evidence="2 3" key="1">
    <citation type="journal article" date="2019" name="Emerg. Microbes Infect.">
        <title>Comprehensive subspecies identification of 175 nontuberculous mycobacteria species based on 7547 genomic profiles.</title>
        <authorList>
            <person name="Matsumoto Y."/>
            <person name="Kinjo T."/>
            <person name="Motooka D."/>
            <person name="Nabeya D."/>
            <person name="Jung N."/>
            <person name="Uechi K."/>
            <person name="Horii T."/>
            <person name="Iida T."/>
            <person name="Fujita J."/>
            <person name="Nakamura S."/>
        </authorList>
    </citation>
    <scope>NUCLEOTIDE SEQUENCE [LARGE SCALE GENOMIC DNA]</scope>
    <source>
        <strain evidence="2 3">JCM 17899</strain>
    </source>
</reference>
<name>A0A7I7QWX1_9MYCO</name>
<dbReference type="Gene3D" id="2.130.10.10">
    <property type="entry name" value="YVTN repeat-like/Quinoprotein amine dehydrogenase"/>
    <property type="match status" value="2"/>
</dbReference>
<organism evidence="2 3">
    <name type="scientific">Mycolicibacterium sediminis</name>
    <dbReference type="NCBI Taxonomy" id="1286180"/>
    <lineage>
        <taxon>Bacteria</taxon>
        <taxon>Bacillati</taxon>
        <taxon>Actinomycetota</taxon>
        <taxon>Actinomycetes</taxon>
        <taxon>Mycobacteriales</taxon>
        <taxon>Mycobacteriaceae</taxon>
        <taxon>Mycolicibacterium</taxon>
    </lineage>
</organism>
<evidence type="ECO:0000313" key="3">
    <source>
        <dbReference type="Proteomes" id="UP000467193"/>
    </source>
</evidence>
<dbReference type="Proteomes" id="UP000467193">
    <property type="component" value="Chromosome"/>
</dbReference>
<proteinExistence type="predicted"/>
<dbReference type="AlphaFoldDB" id="A0A7I7QWX1"/>
<dbReference type="PANTHER" id="PTHR47197">
    <property type="entry name" value="PROTEIN NIRF"/>
    <property type="match status" value="1"/>
</dbReference>
<sequence>MANSLHARHRRDSGYTIGMRRLPLLVAAVLFVGGCSSTTEPEESSSASSSTATQTTPTTTGLLPPGVPTEGSRPPADNLPPAAEPQRAPALTGPASGMQVPVGDSPEGIVADEQTRTVAVAKRNPDELVLINADTGVVTGRTPLPGAVRHLQLAKPGGPVLVPVESANALVRVDLPSGRAEQQIITGTVPHDASEAPNGTVFVANELGGTTTVLRGDDIVKVFTDSVQPAGMAPVGNLMGMLDVRKNDLTVYDADKLTIVGSTPAGDGPTHLVADKHGRYIAADTRGDAVRVFSTEPRALSEIAQPGGPYGITYDPARDILWVASSGTNEVVGYDMATETPREVKRVATVQNPYTVAVDPLTGRLFIAGVTAGVVQIVDPAA</sequence>
<dbReference type="InterPro" id="IPR011045">
    <property type="entry name" value="N2O_reductase_N"/>
</dbReference>